<evidence type="ECO:0000313" key="13">
    <source>
        <dbReference type="Proteomes" id="UP000095284"/>
    </source>
</evidence>
<evidence type="ECO:0000256" key="1">
    <source>
        <dbReference type="ARBA" id="ARBA00012513"/>
    </source>
</evidence>
<feature type="binding site" evidence="8">
    <location>
        <position position="45"/>
    </location>
    <ligand>
        <name>ATP</name>
        <dbReference type="ChEBI" id="CHEBI:30616"/>
    </ligand>
</feature>
<evidence type="ECO:0000313" key="14">
    <source>
        <dbReference type="Proteomes" id="UP000659654"/>
    </source>
</evidence>
<evidence type="ECO:0000256" key="2">
    <source>
        <dbReference type="ARBA" id="ARBA00022527"/>
    </source>
</evidence>
<reference evidence="15" key="1">
    <citation type="submission" date="2016-11" db="UniProtKB">
        <authorList>
            <consortium name="WormBaseParasite"/>
        </authorList>
    </citation>
    <scope>IDENTIFICATION</scope>
</reference>
<dbReference type="OrthoDB" id="5979581at2759"/>
<dbReference type="GO" id="GO:0015630">
    <property type="term" value="C:microtubule cytoskeleton"/>
    <property type="evidence" value="ECO:0007669"/>
    <property type="project" value="UniProtKB-ARBA"/>
</dbReference>
<dbReference type="CDD" id="cd14017">
    <property type="entry name" value="STKc_TTBK"/>
    <property type="match status" value="1"/>
</dbReference>
<dbReference type="InterPro" id="IPR047916">
    <property type="entry name" value="TTBK_Asator-like_STKc"/>
</dbReference>
<dbReference type="GO" id="GO:0005524">
    <property type="term" value="F:ATP binding"/>
    <property type="evidence" value="ECO:0007669"/>
    <property type="project" value="UniProtKB-UniRule"/>
</dbReference>
<name>A0A1I7SW25_BURXY</name>
<organism evidence="13 15">
    <name type="scientific">Bursaphelenchus xylophilus</name>
    <name type="common">Pinewood nematode worm</name>
    <name type="synonym">Aphelenchoides xylophilus</name>
    <dbReference type="NCBI Taxonomy" id="6326"/>
    <lineage>
        <taxon>Eukaryota</taxon>
        <taxon>Metazoa</taxon>
        <taxon>Ecdysozoa</taxon>
        <taxon>Nematoda</taxon>
        <taxon>Chromadorea</taxon>
        <taxon>Rhabditida</taxon>
        <taxon>Tylenchina</taxon>
        <taxon>Tylenchomorpha</taxon>
        <taxon>Aphelenchoidea</taxon>
        <taxon>Aphelenchoididae</taxon>
        <taxon>Bursaphelenchus</taxon>
    </lineage>
</organism>
<dbReference type="InterPro" id="IPR008271">
    <property type="entry name" value="Ser/Thr_kinase_AS"/>
</dbReference>
<evidence type="ECO:0000256" key="6">
    <source>
        <dbReference type="ARBA" id="ARBA00022840"/>
    </source>
</evidence>
<sequence>MAALEIVQLEPGKVIDKWEVVKKLGEGGFGAVYKVKDANDFYALKVEGINEPIQVLKIEVNVLQELNERGGRHHCRLEGKGRVGTFNYLVMSLVGKSLQELRKDNENGYLTTGCAVSVAIQCLEALEDLHGVGYLHRDIKPGNYTIGRAEANEIRKVYILDFGMCRKYIDENGVIKKPRKLAAFRGTVRYASIACHMQRELGRKDDVETWLYMAAELTHGNLPWKTIQDLNEVGDYKRRCKAMPYILEVYQGCPKGYIDIANHVHSLKYYDPPDYENYYKILRKTFVGMGISEFPYDWEKKE</sequence>
<evidence type="ECO:0000256" key="9">
    <source>
        <dbReference type="RuleBase" id="RU000304"/>
    </source>
</evidence>
<dbReference type="Gene3D" id="1.10.510.10">
    <property type="entry name" value="Transferase(Phosphotransferase) domain 1"/>
    <property type="match status" value="1"/>
</dbReference>
<dbReference type="AlphaFoldDB" id="A0A1I7SW25"/>
<keyword evidence="14" id="KW-1185">Reference proteome</keyword>
<evidence type="ECO:0000256" key="7">
    <source>
        <dbReference type="ARBA" id="ARBA00061588"/>
    </source>
</evidence>
<dbReference type="Pfam" id="PF00069">
    <property type="entry name" value="Pkinase"/>
    <property type="match status" value="1"/>
</dbReference>
<dbReference type="Proteomes" id="UP000582659">
    <property type="component" value="Unassembled WGS sequence"/>
</dbReference>
<evidence type="ECO:0000313" key="11">
    <source>
        <dbReference type="EMBL" id="CAD5216087.1"/>
    </source>
</evidence>
<dbReference type="eggNOG" id="KOG1164">
    <property type="taxonomic scope" value="Eukaryota"/>
</dbReference>
<dbReference type="InterPro" id="IPR050235">
    <property type="entry name" value="CK1_Ser-Thr_kinase"/>
</dbReference>
<gene>
    <name evidence="11" type="ORF">BXYJ_LOCUS4354</name>
</gene>
<evidence type="ECO:0000259" key="10">
    <source>
        <dbReference type="PROSITE" id="PS50011"/>
    </source>
</evidence>
<dbReference type="InterPro" id="IPR017441">
    <property type="entry name" value="Protein_kinase_ATP_BS"/>
</dbReference>
<feature type="domain" description="Protein kinase" evidence="10">
    <location>
        <begin position="18"/>
        <end position="287"/>
    </location>
</feature>
<dbReference type="PROSITE" id="PS50011">
    <property type="entry name" value="PROTEIN_KINASE_DOM"/>
    <property type="match status" value="1"/>
</dbReference>
<dbReference type="SUPFAM" id="SSF56112">
    <property type="entry name" value="Protein kinase-like (PK-like)"/>
    <property type="match status" value="1"/>
</dbReference>
<dbReference type="InterPro" id="IPR011009">
    <property type="entry name" value="Kinase-like_dom_sf"/>
</dbReference>
<dbReference type="EC" id="2.7.11.1" evidence="1"/>
<dbReference type="WBParaSite" id="BXY_1725500.1">
    <property type="protein sequence ID" value="BXY_1725500.1"/>
    <property type="gene ID" value="BXY_1725500"/>
</dbReference>
<comment type="similarity">
    <text evidence="7">Belongs to the protein kinase superfamily. CK1 Ser/Thr protein kinase family.</text>
</comment>
<evidence type="ECO:0000256" key="8">
    <source>
        <dbReference type="PROSITE-ProRule" id="PRU10141"/>
    </source>
</evidence>
<dbReference type="SMART" id="SM00220">
    <property type="entry name" value="S_TKc"/>
    <property type="match status" value="1"/>
</dbReference>
<keyword evidence="6 8" id="KW-0067">ATP-binding</keyword>
<evidence type="ECO:0000256" key="4">
    <source>
        <dbReference type="ARBA" id="ARBA00022741"/>
    </source>
</evidence>
<dbReference type="EMBL" id="CAJFDI010000002">
    <property type="protein sequence ID" value="CAD5216087.1"/>
    <property type="molecule type" value="Genomic_DNA"/>
</dbReference>
<protein>
    <recommendedName>
        <fullName evidence="1">non-specific serine/threonine protein kinase</fullName>
        <ecNumber evidence="1">2.7.11.1</ecNumber>
    </recommendedName>
</protein>
<keyword evidence="4 8" id="KW-0547">Nucleotide-binding</keyword>
<dbReference type="GO" id="GO:0004674">
    <property type="term" value="F:protein serine/threonine kinase activity"/>
    <property type="evidence" value="ECO:0007669"/>
    <property type="project" value="UniProtKB-KW"/>
</dbReference>
<proteinExistence type="inferred from homology"/>
<dbReference type="EMBL" id="CAJFCV020000002">
    <property type="protein sequence ID" value="CAG9098705.1"/>
    <property type="molecule type" value="Genomic_DNA"/>
</dbReference>
<evidence type="ECO:0000256" key="3">
    <source>
        <dbReference type="ARBA" id="ARBA00022679"/>
    </source>
</evidence>
<dbReference type="FunFam" id="3.30.200.20:FF:000358">
    <property type="entry name" value="Tau tubulin kinase 2b"/>
    <property type="match status" value="1"/>
</dbReference>
<dbReference type="PROSITE" id="PS00107">
    <property type="entry name" value="PROTEIN_KINASE_ATP"/>
    <property type="match status" value="1"/>
</dbReference>
<reference evidence="12" key="2">
    <citation type="submission" date="2020-08" db="EMBL/GenBank/DDBJ databases">
        <authorList>
            <person name="Kikuchi T."/>
        </authorList>
    </citation>
    <scope>NUCLEOTIDE SEQUENCE</scope>
    <source>
        <strain evidence="11">Ka4C1</strain>
    </source>
</reference>
<dbReference type="Proteomes" id="UP000095284">
    <property type="component" value="Unplaced"/>
</dbReference>
<keyword evidence="5" id="KW-0418">Kinase</keyword>
<keyword evidence="3" id="KW-0808">Transferase</keyword>
<dbReference type="InterPro" id="IPR000719">
    <property type="entry name" value="Prot_kinase_dom"/>
</dbReference>
<dbReference type="SMR" id="A0A1I7SW25"/>
<keyword evidence="2 9" id="KW-0723">Serine/threonine-protein kinase</keyword>
<dbReference type="Proteomes" id="UP000659654">
    <property type="component" value="Unassembled WGS sequence"/>
</dbReference>
<evidence type="ECO:0000313" key="15">
    <source>
        <dbReference type="WBParaSite" id="BXY_1725500.1"/>
    </source>
</evidence>
<dbReference type="PROSITE" id="PS00108">
    <property type="entry name" value="PROTEIN_KINASE_ST"/>
    <property type="match status" value="1"/>
</dbReference>
<accession>A0A1I7SW25</accession>
<evidence type="ECO:0000313" key="12">
    <source>
        <dbReference type="EMBL" id="CAG9098705.1"/>
    </source>
</evidence>
<evidence type="ECO:0000256" key="5">
    <source>
        <dbReference type="ARBA" id="ARBA00022777"/>
    </source>
</evidence>
<dbReference type="PANTHER" id="PTHR11909">
    <property type="entry name" value="CASEIN KINASE-RELATED"/>
    <property type="match status" value="1"/>
</dbReference>